<evidence type="ECO:0000256" key="7">
    <source>
        <dbReference type="ARBA" id="ARBA00023224"/>
    </source>
</evidence>
<feature type="domain" description="G-protein coupled receptors family 1 profile" evidence="9">
    <location>
        <begin position="53"/>
        <end position="320"/>
    </location>
</feature>
<dbReference type="SUPFAM" id="SSF81321">
    <property type="entry name" value="Family A G protein-coupled receptor-like"/>
    <property type="match status" value="1"/>
</dbReference>
<evidence type="ECO:0000256" key="2">
    <source>
        <dbReference type="ARBA" id="ARBA00022692"/>
    </source>
</evidence>
<accession>A0AAN9ANH0</accession>
<dbReference type="EMBL" id="JBAMIC010000024">
    <property type="protein sequence ID" value="KAK7090173.1"/>
    <property type="molecule type" value="Genomic_DNA"/>
</dbReference>
<evidence type="ECO:0000256" key="3">
    <source>
        <dbReference type="ARBA" id="ARBA00022989"/>
    </source>
</evidence>
<dbReference type="Pfam" id="PF00001">
    <property type="entry name" value="7tm_1"/>
    <property type="match status" value="1"/>
</dbReference>
<dbReference type="InterPro" id="IPR017452">
    <property type="entry name" value="GPCR_Rhodpsn_7TM"/>
</dbReference>
<keyword evidence="6" id="KW-0675">Receptor</keyword>
<dbReference type="PANTHER" id="PTHR24243">
    <property type="entry name" value="G-PROTEIN COUPLED RECEPTOR"/>
    <property type="match status" value="1"/>
</dbReference>
<evidence type="ECO:0000256" key="1">
    <source>
        <dbReference type="ARBA" id="ARBA00004141"/>
    </source>
</evidence>
<keyword evidence="3 8" id="KW-1133">Transmembrane helix</keyword>
<dbReference type="AlphaFoldDB" id="A0AAN9ANH0"/>
<evidence type="ECO:0000313" key="10">
    <source>
        <dbReference type="EMBL" id="KAK7090173.1"/>
    </source>
</evidence>
<protein>
    <recommendedName>
        <fullName evidence="9">G-protein coupled receptors family 1 profile domain-containing protein</fullName>
    </recommendedName>
</protein>
<keyword evidence="2 8" id="KW-0812">Transmembrane</keyword>
<evidence type="ECO:0000256" key="6">
    <source>
        <dbReference type="ARBA" id="ARBA00023170"/>
    </source>
</evidence>
<dbReference type="PRINTS" id="PR00237">
    <property type="entry name" value="GPCRRHODOPSN"/>
</dbReference>
<feature type="transmembrane region" description="Helical" evidence="8">
    <location>
        <begin position="309"/>
        <end position="331"/>
    </location>
</feature>
<dbReference type="PANTHER" id="PTHR24243:SF230">
    <property type="entry name" value="G-PROTEIN COUPLED RECEPTORS FAMILY 1 PROFILE DOMAIN-CONTAINING PROTEIN"/>
    <property type="match status" value="1"/>
</dbReference>
<gene>
    <name evidence="10" type="ORF">V1264_010006</name>
</gene>
<evidence type="ECO:0000256" key="4">
    <source>
        <dbReference type="ARBA" id="ARBA00023040"/>
    </source>
</evidence>
<dbReference type="Proteomes" id="UP001374579">
    <property type="component" value="Unassembled WGS sequence"/>
</dbReference>
<proteinExistence type="predicted"/>
<evidence type="ECO:0000259" key="9">
    <source>
        <dbReference type="PROSITE" id="PS50262"/>
    </source>
</evidence>
<keyword evidence="11" id="KW-1185">Reference proteome</keyword>
<dbReference type="GO" id="GO:0004930">
    <property type="term" value="F:G protein-coupled receptor activity"/>
    <property type="evidence" value="ECO:0007669"/>
    <property type="project" value="UniProtKB-KW"/>
</dbReference>
<dbReference type="InterPro" id="IPR000276">
    <property type="entry name" value="GPCR_Rhodpsn"/>
</dbReference>
<feature type="transmembrane region" description="Helical" evidence="8">
    <location>
        <begin position="258"/>
        <end position="279"/>
    </location>
</feature>
<organism evidence="10 11">
    <name type="scientific">Littorina saxatilis</name>
    <dbReference type="NCBI Taxonomy" id="31220"/>
    <lineage>
        <taxon>Eukaryota</taxon>
        <taxon>Metazoa</taxon>
        <taxon>Spiralia</taxon>
        <taxon>Lophotrochozoa</taxon>
        <taxon>Mollusca</taxon>
        <taxon>Gastropoda</taxon>
        <taxon>Caenogastropoda</taxon>
        <taxon>Littorinimorpha</taxon>
        <taxon>Littorinoidea</taxon>
        <taxon>Littorinidae</taxon>
        <taxon>Littorina</taxon>
    </lineage>
</organism>
<evidence type="ECO:0000256" key="5">
    <source>
        <dbReference type="ARBA" id="ARBA00023136"/>
    </source>
</evidence>
<reference evidence="10 11" key="1">
    <citation type="submission" date="2024-02" db="EMBL/GenBank/DDBJ databases">
        <title>Chromosome-scale genome assembly of the rough periwinkle Littorina saxatilis.</title>
        <authorList>
            <person name="De Jode A."/>
            <person name="Faria R."/>
            <person name="Formenti G."/>
            <person name="Sims Y."/>
            <person name="Smith T.P."/>
            <person name="Tracey A."/>
            <person name="Wood J.M.D."/>
            <person name="Zagrodzka Z.B."/>
            <person name="Johannesson K."/>
            <person name="Butlin R.K."/>
            <person name="Leder E.H."/>
        </authorList>
    </citation>
    <scope>NUCLEOTIDE SEQUENCE [LARGE SCALE GENOMIC DNA]</scope>
    <source>
        <strain evidence="10">Snail1</strain>
        <tissue evidence="10">Muscle</tissue>
    </source>
</reference>
<keyword evidence="4" id="KW-0297">G-protein coupled receptor</keyword>
<sequence>MEHLSNLTDPLLLSAAPNNHSNSFMYVQDSPYDVVRKMQTVFVPFIFLFGLIGNLLALGCFLSQSLRSTSCCLYMAAKCTSDTTFLAALFVMWLDRVYVDVVNVQGMCQLTIFFSYVSGFTSVWLVLAITYENYIRLSHPHLFITHCTRRVALIVITSIVVIAVVVYSFALWTNDVLGSGAEEPLCMALVKYKDILMVMTFIDTTMTLVLPSLIIIPLVLATLVNIARAFDRKNRLQDSLLSKVSSSRDFRNSLEAKVARFLLAVSLTFLLLHTPGHLIRLKLLVNRYILHRPLTVLDATLQRLFETLYYFNFCCSIVIFLASGANFRALFTSMYCRRFVFLTQPTSSATATSSSVVEEGGIKMIKRRGASVESYSTCVENSACSKISISPK</sequence>
<evidence type="ECO:0000256" key="8">
    <source>
        <dbReference type="SAM" id="Phobius"/>
    </source>
</evidence>
<comment type="caution">
    <text evidence="10">The sequence shown here is derived from an EMBL/GenBank/DDBJ whole genome shotgun (WGS) entry which is preliminary data.</text>
</comment>
<dbReference type="GO" id="GO:0005886">
    <property type="term" value="C:plasma membrane"/>
    <property type="evidence" value="ECO:0007669"/>
    <property type="project" value="TreeGrafter"/>
</dbReference>
<feature type="transmembrane region" description="Helical" evidence="8">
    <location>
        <begin position="113"/>
        <end position="131"/>
    </location>
</feature>
<comment type="subcellular location">
    <subcellularLocation>
        <location evidence="1">Membrane</location>
        <topology evidence="1">Multi-pass membrane protein</topology>
    </subcellularLocation>
</comment>
<feature type="transmembrane region" description="Helical" evidence="8">
    <location>
        <begin position="151"/>
        <end position="172"/>
    </location>
</feature>
<evidence type="ECO:0000313" key="11">
    <source>
        <dbReference type="Proteomes" id="UP001374579"/>
    </source>
</evidence>
<keyword evidence="7" id="KW-0807">Transducer</keyword>
<dbReference type="Gene3D" id="1.20.1070.10">
    <property type="entry name" value="Rhodopsin 7-helix transmembrane proteins"/>
    <property type="match status" value="1"/>
</dbReference>
<feature type="transmembrane region" description="Helical" evidence="8">
    <location>
        <begin position="73"/>
        <end position="93"/>
    </location>
</feature>
<name>A0AAN9ANH0_9CAEN</name>
<feature type="transmembrane region" description="Helical" evidence="8">
    <location>
        <begin position="41"/>
        <end position="61"/>
    </location>
</feature>
<keyword evidence="5 8" id="KW-0472">Membrane</keyword>
<dbReference type="PROSITE" id="PS50262">
    <property type="entry name" value="G_PROTEIN_RECEP_F1_2"/>
    <property type="match status" value="1"/>
</dbReference>
<feature type="transmembrane region" description="Helical" evidence="8">
    <location>
        <begin position="206"/>
        <end position="227"/>
    </location>
</feature>